<dbReference type="InterPro" id="IPR019480">
    <property type="entry name" value="Dihydroorotate_DH_Fe-S-bd"/>
</dbReference>
<dbReference type="InterPro" id="IPR037117">
    <property type="entry name" value="Dihydroorotate_DH_ele_sf"/>
</dbReference>
<proteinExistence type="predicted"/>
<sequence>MLMAVGAMLMEAGRPEAELSLDHVMCCGVGACFACVVKVRDRDTWRYARSCAEGPVFRADEVYYGD</sequence>
<reference evidence="2" key="1">
    <citation type="submission" date="2019-08" db="EMBL/GenBank/DDBJ databases">
        <authorList>
            <person name="Kucharzyk K."/>
            <person name="Murdoch R.W."/>
            <person name="Higgins S."/>
            <person name="Loffler F."/>
        </authorList>
    </citation>
    <scope>NUCLEOTIDE SEQUENCE</scope>
</reference>
<name>A0A645JRT6_9ZZZZ</name>
<protein>
    <submittedName>
        <fullName evidence="2">Dihydroorotate dehydrogenase B (NAD(+)), electron transfer subunit</fullName>
    </submittedName>
</protein>
<organism evidence="2">
    <name type="scientific">bioreactor metagenome</name>
    <dbReference type="NCBI Taxonomy" id="1076179"/>
    <lineage>
        <taxon>unclassified sequences</taxon>
        <taxon>metagenomes</taxon>
        <taxon>ecological metagenomes</taxon>
    </lineage>
</organism>
<dbReference type="PANTHER" id="PTHR43513">
    <property type="entry name" value="DIHYDROOROTATE DEHYDROGENASE B (NAD(+)), ELECTRON TRANSFER SUBUNIT"/>
    <property type="match status" value="1"/>
</dbReference>
<evidence type="ECO:0000259" key="1">
    <source>
        <dbReference type="Pfam" id="PF10418"/>
    </source>
</evidence>
<accession>A0A645JRT6</accession>
<dbReference type="AlphaFoldDB" id="A0A645JRT6"/>
<dbReference type="InterPro" id="IPR039261">
    <property type="entry name" value="FNR_nucleotide-bd"/>
</dbReference>
<comment type="caution">
    <text evidence="2">The sequence shown here is derived from an EMBL/GenBank/DDBJ whole genome shotgun (WGS) entry which is preliminary data.</text>
</comment>
<dbReference type="SUPFAM" id="SSF52343">
    <property type="entry name" value="Ferredoxin reductase-like, C-terminal NADP-linked domain"/>
    <property type="match status" value="1"/>
</dbReference>
<dbReference type="InterPro" id="IPR050353">
    <property type="entry name" value="PyrK_electron_transfer"/>
</dbReference>
<dbReference type="EMBL" id="VSSQ01141492">
    <property type="protein sequence ID" value="MPN62854.1"/>
    <property type="molecule type" value="Genomic_DNA"/>
</dbReference>
<dbReference type="Gene3D" id="2.10.240.10">
    <property type="entry name" value="Dihydroorotate dehydrogenase, electron transfer subunit"/>
    <property type="match status" value="1"/>
</dbReference>
<gene>
    <name evidence="2" type="primary">pyrK_48</name>
    <name evidence="2" type="ORF">SDC9_210607</name>
</gene>
<evidence type="ECO:0000313" key="2">
    <source>
        <dbReference type="EMBL" id="MPN62854.1"/>
    </source>
</evidence>
<dbReference type="PANTHER" id="PTHR43513:SF3">
    <property type="entry name" value="DIHYDROOROTATE DEHYDROGENASE B (NAD(+)), ELECTRON TRANSFER SUBUNIT-RELATED"/>
    <property type="match status" value="1"/>
</dbReference>
<feature type="domain" description="Dihydroorotate dehydrogenase electron transfer subunit iron-sulphur cluster binding" evidence="1">
    <location>
        <begin position="24"/>
        <end position="62"/>
    </location>
</feature>
<dbReference type="Pfam" id="PF10418">
    <property type="entry name" value="DHODB_Fe-S_bind"/>
    <property type="match status" value="1"/>
</dbReference>